<feature type="transmembrane region" description="Helical" evidence="6">
    <location>
        <begin position="272"/>
        <end position="289"/>
    </location>
</feature>
<evidence type="ECO:0000313" key="8">
    <source>
        <dbReference type="EMBL" id="PCF55304.1"/>
    </source>
</evidence>
<feature type="transmembrane region" description="Helical" evidence="6">
    <location>
        <begin position="361"/>
        <end position="380"/>
    </location>
</feature>
<organism evidence="8 9">
    <name type="scientific">Staphylococcus delphini</name>
    <dbReference type="NCBI Taxonomy" id="53344"/>
    <lineage>
        <taxon>Bacteria</taxon>
        <taxon>Bacillati</taxon>
        <taxon>Bacillota</taxon>
        <taxon>Bacilli</taxon>
        <taxon>Bacillales</taxon>
        <taxon>Staphylococcaceae</taxon>
        <taxon>Staphylococcus</taxon>
        <taxon>Staphylococcus intermedius group</taxon>
    </lineage>
</organism>
<evidence type="ECO:0000256" key="2">
    <source>
        <dbReference type="ARBA" id="ARBA00022448"/>
    </source>
</evidence>
<comment type="subcellular location">
    <subcellularLocation>
        <location evidence="1">Cell membrane</location>
        <topology evidence="1">Multi-pass membrane protein</topology>
    </subcellularLocation>
</comment>
<evidence type="ECO:0000256" key="6">
    <source>
        <dbReference type="SAM" id="Phobius"/>
    </source>
</evidence>
<dbReference type="Proteomes" id="UP000218335">
    <property type="component" value="Unassembled WGS sequence"/>
</dbReference>
<keyword evidence="2" id="KW-0813">Transport</keyword>
<dbReference type="GO" id="GO:0005886">
    <property type="term" value="C:plasma membrane"/>
    <property type="evidence" value="ECO:0007669"/>
    <property type="project" value="UniProtKB-SubCell"/>
</dbReference>
<sequence>MQEKLWSKDFIFITLTNFLMYMIHYMLMVTVTVFTIHEFHASESIGGLASGIFIIGMLLGRLASGRIVDSLQPKKVLVYGVIFSIVTVALYFVIQTLALLLIVRFIHGVAFGFSSTATGTISSRIVPEARKGEGIGYYALSVTTASAVGPFFGILFNQSFGFRSIFTLSLGVIIVAFVLALALKPLPKVEISSDSEPLKGIRAFIQKDAIPVSFVLAVIGVAYSSVLSFLSVYTDSINLPTAASFFFIVYAISTFVTRPFTGRIFDQHGHNAIMYPVIVIFAIGLVILSGAQGTWLIALSAIFIGIGYGTIVPSGQAIVVQQAPRQNVGLATSTFYIFLDFGAGFGPFLLGYIISSWGFRALYMTMAVLALIALVLYYFVHGRYVAQHSK</sequence>
<dbReference type="InterPro" id="IPR036259">
    <property type="entry name" value="MFS_trans_sf"/>
</dbReference>
<dbReference type="CDD" id="cd17489">
    <property type="entry name" value="MFS_YfcJ_like"/>
    <property type="match status" value="1"/>
</dbReference>
<dbReference type="PROSITE" id="PS50850">
    <property type="entry name" value="MFS"/>
    <property type="match status" value="1"/>
</dbReference>
<feature type="transmembrane region" description="Helical" evidence="6">
    <location>
        <begin position="100"/>
        <end position="123"/>
    </location>
</feature>
<feature type="transmembrane region" description="Helical" evidence="6">
    <location>
        <begin position="45"/>
        <end position="64"/>
    </location>
</feature>
<dbReference type="RefSeq" id="WP_096593583.1">
    <property type="nucleotide sequence ID" value="NZ_MWRM01000007.1"/>
</dbReference>
<keyword evidence="3 6" id="KW-0812">Transmembrane</keyword>
<feature type="transmembrane region" description="Helical" evidence="6">
    <location>
        <begin position="335"/>
        <end position="355"/>
    </location>
</feature>
<keyword evidence="5 6" id="KW-0472">Membrane</keyword>
<dbReference type="AlphaFoldDB" id="A0A2A4GXQ6"/>
<dbReference type="GO" id="GO:0022857">
    <property type="term" value="F:transmembrane transporter activity"/>
    <property type="evidence" value="ECO:0007669"/>
    <property type="project" value="InterPro"/>
</dbReference>
<feature type="transmembrane region" description="Helical" evidence="6">
    <location>
        <begin position="239"/>
        <end position="260"/>
    </location>
</feature>
<accession>A0A2A4GXQ6</accession>
<evidence type="ECO:0000256" key="4">
    <source>
        <dbReference type="ARBA" id="ARBA00022989"/>
    </source>
</evidence>
<feature type="transmembrane region" description="Helical" evidence="6">
    <location>
        <begin position="76"/>
        <end position="94"/>
    </location>
</feature>
<protein>
    <submittedName>
        <fullName evidence="8">MFS transporter</fullName>
    </submittedName>
</protein>
<keyword evidence="4 6" id="KW-1133">Transmembrane helix</keyword>
<evidence type="ECO:0000256" key="1">
    <source>
        <dbReference type="ARBA" id="ARBA00004651"/>
    </source>
</evidence>
<proteinExistence type="predicted"/>
<comment type="caution">
    <text evidence="8">The sequence shown here is derived from an EMBL/GenBank/DDBJ whole genome shotgun (WGS) entry which is preliminary data.</text>
</comment>
<dbReference type="InterPro" id="IPR011701">
    <property type="entry name" value="MFS"/>
</dbReference>
<dbReference type="PANTHER" id="PTHR23531:SF1">
    <property type="entry name" value="QUINOLENE RESISTANCE PROTEIN NORA"/>
    <property type="match status" value="1"/>
</dbReference>
<feature type="transmembrane region" description="Helical" evidence="6">
    <location>
        <begin position="162"/>
        <end position="183"/>
    </location>
</feature>
<feature type="domain" description="Major facilitator superfamily (MFS) profile" evidence="7">
    <location>
        <begin position="10"/>
        <end position="385"/>
    </location>
</feature>
<feature type="transmembrane region" description="Helical" evidence="6">
    <location>
        <begin position="295"/>
        <end position="314"/>
    </location>
</feature>
<dbReference type="PANTHER" id="PTHR23531">
    <property type="entry name" value="QUINOLENE RESISTANCE PROTEIN NORA"/>
    <property type="match status" value="1"/>
</dbReference>
<reference evidence="8 9" key="1">
    <citation type="journal article" date="2017" name="PLoS ONE">
        <title>Development of a real-time PCR for detection of Staphylococcus pseudintermedius using a novel automated comparison of whole-genome sequences.</title>
        <authorList>
            <person name="Verstappen K.M."/>
            <person name="Huijbregts L."/>
            <person name="Spaninks M."/>
            <person name="Wagenaar J.A."/>
            <person name="Fluit A.C."/>
            <person name="Duim B."/>
        </authorList>
    </citation>
    <scope>NUCLEOTIDE SEQUENCE [LARGE SCALE GENOMIC DNA]</scope>
    <source>
        <strain evidence="8 9">215070706401-1</strain>
    </source>
</reference>
<dbReference type="SUPFAM" id="SSF103473">
    <property type="entry name" value="MFS general substrate transporter"/>
    <property type="match status" value="1"/>
</dbReference>
<dbReference type="InterPro" id="IPR052714">
    <property type="entry name" value="MFS_Exporter"/>
</dbReference>
<gene>
    <name evidence="8" type="ORF">B5C08_06545</name>
</gene>
<feature type="transmembrane region" description="Helical" evidence="6">
    <location>
        <begin position="135"/>
        <end position="156"/>
    </location>
</feature>
<dbReference type="EMBL" id="MWUU01000007">
    <property type="protein sequence ID" value="PCF55304.1"/>
    <property type="molecule type" value="Genomic_DNA"/>
</dbReference>
<dbReference type="Pfam" id="PF07690">
    <property type="entry name" value="MFS_1"/>
    <property type="match status" value="1"/>
</dbReference>
<evidence type="ECO:0000256" key="5">
    <source>
        <dbReference type="ARBA" id="ARBA00023136"/>
    </source>
</evidence>
<evidence type="ECO:0000259" key="7">
    <source>
        <dbReference type="PROSITE" id="PS50850"/>
    </source>
</evidence>
<name>A0A2A4GXQ6_9STAP</name>
<dbReference type="InterPro" id="IPR020846">
    <property type="entry name" value="MFS_dom"/>
</dbReference>
<evidence type="ECO:0000256" key="3">
    <source>
        <dbReference type="ARBA" id="ARBA00022692"/>
    </source>
</evidence>
<feature type="transmembrane region" description="Helical" evidence="6">
    <location>
        <begin position="12"/>
        <end position="33"/>
    </location>
</feature>
<dbReference type="Gene3D" id="1.20.1250.20">
    <property type="entry name" value="MFS general substrate transporter like domains"/>
    <property type="match status" value="1"/>
</dbReference>
<feature type="transmembrane region" description="Helical" evidence="6">
    <location>
        <begin position="209"/>
        <end position="233"/>
    </location>
</feature>
<evidence type="ECO:0000313" key="9">
    <source>
        <dbReference type="Proteomes" id="UP000218335"/>
    </source>
</evidence>